<comment type="caution">
    <text evidence="4">The sequence shown here is derived from an EMBL/GenBank/DDBJ whole genome shotgun (WGS) entry which is preliminary data.</text>
</comment>
<name>A0ABR2DJI2_9ROSI</name>
<dbReference type="Pfam" id="PF12854">
    <property type="entry name" value="PPR_1"/>
    <property type="match status" value="1"/>
</dbReference>
<dbReference type="Gene3D" id="1.25.40.10">
    <property type="entry name" value="Tetratricopeptide repeat domain"/>
    <property type="match status" value="1"/>
</dbReference>
<accession>A0ABR2DJI2</accession>
<comment type="similarity">
    <text evidence="1">Belongs to the PPR family. P subfamily.</text>
</comment>
<evidence type="ECO:0000256" key="1">
    <source>
        <dbReference type="ARBA" id="ARBA00007626"/>
    </source>
</evidence>
<keyword evidence="2" id="KW-0677">Repeat</keyword>
<dbReference type="EMBL" id="JBBPBM010000024">
    <property type="protein sequence ID" value="KAK8541591.1"/>
    <property type="molecule type" value="Genomic_DNA"/>
</dbReference>
<dbReference type="PROSITE" id="PS51375">
    <property type="entry name" value="PPR"/>
    <property type="match status" value="1"/>
</dbReference>
<dbReference type="InterPro" id="IPR002885">
    <property type="entry name" value="PPR_rpt"/>
</dbReference>
<proteinExistence type="inferred from homology"/>
<evidence type="ECO:0000313" key="5">
    <source>
        <dbReference type="Proteomes" id="UP001472677"/>
    </source>
</evidence>
<feature type="repeat" description="PPR" evidence="3">
    <location>
        <begin position="44"/>
        <end position="78"/>
    </location>
</feature>
<evidence type="ECO:0000256" key="2">
    <source>
        <dbReference type="ARBA" id="ARBA00022737"/>
    </source>
</evidence>
<dbReference type="Proteomes" id="UP001472677">
    <property type="component" value="Unassembled WGS sequence"/>
</dbReference>
<sequence>MREKGLVPKGSAYMILICSLAMEQRLDDAVDVTYDMLGNSMAPDLLTYKTVLQELCRGGRSKDAFGLLEEWKKRDLSMGPKNYGILNNGNHRMGTLQSGTRLFSFRRNKTGFPSVDEPEMVNFQEDGMFRIIHNHVKFKLIKVTQSKCTIGYVSRELQLDI</sequence>
<gene>
    <name evidence="4" type="ORF">V6N12_014220</name>
</gene>
<protein>
    <recommendedName>
        <fullName evidence="6">Pentatricopeptide repeat-containing protein</fullName>
    </recommendedName>
</protein>
<dbReference type="PANTHER" id="PTHR47938">
    <property type="entry name" value="RESPIRATORY COMPLEX I CHAPERONE (CIA84), PUTATIVE (AFU_ORTHOLOGUE AFUA_2G06020)-RELATED"/>
    <property type="match status" value="1"/>
</dbReference>
<dbReference type="Pfam" id="PF01535">
    <property type="entry name" value="PPR"/>
    <property type="match status" value="1"/>
</dbReference>
<evidence type="ECO:0000256" key="3">
    <source>
        <dbReference type="PROSITE-ProRule" id="PRU00708"/>
    </source>
</evidence>
<dbReference type="NCBIfam" id="TIGR00756">
    <property type="entry name" value="PPR"/>
    <property type="match status" value="2"/>
</dbReference>
<keyword evidence="5" id="KW-1185">Reference proteome</keyword>
<evidence type="ECO:0000313" key="4">
    <source>
        <dbReference type="EMBL" id="KAK8541591.1"/>
    </source>
</evidence>
<organism evidence="4 5">
    <name type="scientific">Hibiscus sabdariffa</name>
    <name type="common">roselle</name>
    <dbReference type="NCBI Taxonomy" id="183260"/>
    <lineage>
        <taxon>Eukaryota</taxon>
        <taxon>Viridiplantae</taxon>
        <taxon>Streptophyta</taxon>
        <taxon>Embryophyta</taxon>
        <taxon>Tracheophyta</taxon>
        <taxon>Spermatophyta</taxon>
        <taxon>Magnoliopsida</taxon>
        <taxon>eudicotyledons</taxon>
        <taxon>Gunneridae</taxon>
        <taxon>Pentapetalae</taxon>
        <taxon>rosids</taxon>
        <taxon>malvids</taxon>
        <taxon>Malvales</taxon>
        <taxon>Malvaceae</taxon>
        <taxon>Malvoideae</taxon>
        <taxon>Hibiscus</taxon>
    </lineage>
</organism>
<dbReference type="PANTHER" id="PTHR47938:SF2">
    <property type="entry name" value="OS06G0184866 PROTEIN"/>
    <property type="match status" value="1"/>
</dbReference>
<dbReference type="InterPro" id="IPR011990">
    <property type="entry name" value="TPR-like_helical_dom_sf"/>
</dbReference>
<reference evidence="4 5" key="1">
    <citation type="journal article" date="2024" name="G3 (Bethesda)">
        <title>Genome assembly of Hibiscus sabdariffa L. provides insights into metabolisms of medicinal natural products.</title>
        <authorList>
            <person name="Kim T."/>
        </authorList>
    </citation>
    <scope>NUCLEOTIDE SEQUENCE [LARGE SCALE GENOMIC DNA]</scope>
    <source>
        <strain evidence="4">TK-2024</strain>
        <tissue evidence="4">Old leaves</tissue>
    </source>
</reference>
<evidence type="ECO:0008006" key="6">
    <source>
        <dbReference type="Google" id="ProtNLM"/>
    </source>
</evidence>